<organism evidence="1 2">
    <name type="scientific">Senna tora</name>
    <dbReference type="NCBI Taxonomy" id="362788"/>
    <lineage>
        <taxon>Eukaryota</taxon>
        <taxon>Viridiplantae</taxon>
        <taxon>Streptophyta</taxon>
        <taxon>Embryophyta</taxon>
        <taxon>Tracheophyta</taxon>
        <taxon>Spermatophyta</taxon>
        <taxon>Magnoliopsida</taxon>
        <taxon>eudicotyledons</taxon>
        <taxon>Gunneridae</taxon>
        <taxon>Pentapetalae</taxon>
        <taxon>rosids</taxon>
        <taxon>fabids</taxon>
        <taxon>Fabales</taxon>
        <taxon>Fabaceae</taxon>
        <taxon>Caesalpinioideae</taxon>
        <taxon>Cassia clade</taxon>
        <taxon>Senna</taxon>
    </lineage>
</organism>
<proteinExistence type="predicted"/>
<dbReference type="EMBL" id="JAAIUW010000006">
    <property type="protein sequence ID" value="KAF7826470.1"/>
    <property type="molecule type" value="Genomic_DNA"/>
</dbReference>
<dbReference type="Proteomes" id="UP000634136">
    <property type="component" value="Unassembled WGS sequence"/>
</dbReference>
<dbReference type="AlphaFoldDB" id="A0A834TQP0"/>
<accession>A0A834TQP0</accession>
<sequence length="70" mass="7592">MLLKPQNVVVLGGGAIGELIRDNRGVCLAIRTFVESMEHVDDIYKLEALANKTWVGIDSFTQGGQNTCGK</sequence>
<gene>
    <name evidence="1" type="ORF">G2W53_017634</name>
</gene>
<evidence type="ECO:0000313" key="1">
    <source>
        <dbReference type="EMBL" id="KAF7826470.1"/>
    </source>
</evidence>
<name>A0A834TQP0_9FABA</name>
<evidence type="ECO:0000313" key="2">
    <source>
        <dbReference type="Proteomes" id="UP000634136"/>
    </source>
</evidence>
<reference evidence="1" key="1">
    <citation type="submission" date="2020-09" db="EMBL/GenBank/DDBJ databases">
        <title>Genome-Enabled Discovery of Anthraquinone Biosynthesis in Senna tora.</title>
        <authorList>
            <person name="Kang S.-H."/>
            <person name="Pandey R.P."/>
            <person name="Lee C.-M."/>
            <person name="Sim J.-S."/>
            <person name="Jeong J.-T."/>
            <person name="Choi B.-S."/>
            <person name="Jung M."/>
            <person name="Ginzburg D."/>
            <person name="Zhao K."/>
            <person name="Won S.Y."/>
            <person name="Oh T.-J."/>
            <person name="Yu Y."/>
            <person name="Kim N.-H."/>
            <person name="Lee O.R."/>
            <person name="Lee T.-H."/>
            <person name="Bashyal P."/>
            <person name="Kim T.-S."/>
            <person name="Lee W.-H."/>
            <person name="Kawkins C."/>
            <person name="Kim C.-K."/>
            <person name="Kim J.S."/>
            <person name="Ahn B.O."/>
            <person name="Rhee S.Y."/>
            <person name="Sohng J.K."/>
        </authorList>
    </citation>
    <scope>NUCLEOTIDE SEQUENCE</scope>
    <source>
        <tissue evidence="1">Leaf</tissue>
    </source>
</reference>
<protein>
    <submittedName>
        <fullName evidence="1">Uncharacterized protein</fullName>
    </submittedName>
</protein>
<keyword evidence="2" id="KW-1185">Reference proteome</keyword>
<comment type="caution">
    <text evidence="1">The sequence shown here is derived from an EMBL/GenBank/DDBJ whole genome shotgun (WGS) entry which is preliminary data.</text>
</comment>